<accession>W4I8E5</accession>
<proteinExistence type="predicted"/>
<reference evidence="2 3" key="2">
    <citation type="submission" date="2013-02" db="EMBL/GenBank/DDBJ databases">
        <title>The Genome Sequence of Plasmodium falciparum NF135/5.C10.</title>
        <authorList>
            <consortium name="The Broad Institute Genome Sequencing Platform"/>
            <consortium name="The Broad Institute Genome Sequencing Center for Infectious Disease"/>
            <person name="Neafsey D."/>
            <person name="Cheeseman I."/>
            <person name="Volkman S."/>
            <person name="Adams J."/>
            <person name="Walker B."/>
            <person name="Young S.K."/>
            <person name="Zeng Q."/>
            <person name="Gargeya S."/>
            <person name="Fitzgerald M."/>
            <person name="Haas B."/>
            <person name="Abouelleil A."/>
            <person name="Alvarado L."/>
            <person name="Arachchi H.M."/>
            <person name="Berlin A.M."/>
            <person name="Chapman S.B."/>
            <person name="Dewar J."/>
            <person name="Goldberg J."/>
            <person name="Griggs A."/>
            <person name="Gujja S."/>
            <person name="Hansen M."/>
            <person name="Howarth C."/>
            <person name="Imamovic A."/>
            <person name="Larimer J."/>
            <person name="McCowan C."/>
            <person name="Murphy C."/>
            <person name="Neiman D."/>
            <person name="Pearson M."/>
            <person name="Priest M."/>
            <person name="Roberts A."/>
            <person name="Saif S."/>
            <person name="Shea T."/>
            <person name="Sisk P."/>
            <person name="Sykes S."/>
            <person name="Wortman J."/>
            <person name="Nusbaum C."/>
            <person name="Birren B."/>
        </authorList>
    </citation>
    <scope>NUCLEOTIDE SEQUENCE [LARGE SCALE GENOMIC DNA]</scope>
    <source>
        <strain evidence="2 3">NF135/5.C10</strain>
    </source>
</reference>
<keyword evidence="1" id="KW-0812">Transmembrane</keyword>
<dbReference type="Proteomes" id="UP000019114">
    <property type="component" value="Unassembled WGS sequence"/>
</dbReference>
<feature type="transmembrane region" description="Helical" evidence="1">
    <location>
        <begin position="6"/>
        <end position="23"/>
    </location>
</feature>
<keyword evidence="1" id="KW-0472">Membrane</keyword>
<evidence type="ECO:0000313" key="2">
    <source>
        <dbReference type="EMBL" id="ETW39642.1"/>
    </source>
</evidence>
<evidence type="ECO:0000313" key="3">
    <source>
        <dbReference type="Proteomes" id="UP000019114"/>
    </source>
</evidence>
<sequence>MYTLLNVYFYINNIIINIILYKIRRKSMCNTYYRKTISLYKNFQLPLTNKQFNIKLCKVFLKLFLHIFFKYYNMMLKYIKLKQIHDYLVHYLLYVHSDYDNHL</sequence>
<dbReference type="AlphaFoldDB" id="W4I8E5"/>
<keyword evidence="1" id="KW-1133">Transmembrane helix</keyword>
<gene>
    <name evidence="2" type="ORF">PFNF135_05671</name>
</gene>
<evidence type="ECO:0000256" key="1">
    <source>
        <dbReference type="SAM" id="Phobius"/>
    </source>
</evidence>
<organism evidence="2 3">
    <name type="scientific">Plasmodium falciparum NF135/5.C10</name>
    <dbReference type="NCBI Taxonomy" id="1036726"/>
    <lineage>
        <taxon>Eukaryota</taxon>
        <taxon>Sar</taxon>
        <taxon>Alveolata</taxon>
        <taxon>Apicomplexa</taxon>
        <taxon>Aconoidasida</taxon>
        <taxon>Haemosporida</taxon>
        <taxon>Plasmodiidae</taxon>
        <taxon>Plasmodium</taxon>
        <taxon>Plasmodium (Laverania)</taxon>
    </lineage>
</organism>
<dbReference type="EMBL" id="KI926126">
    <property type="protein sequence ID" value="ETW39642.1"/>
    <property type="molecule type" value="Genomic_DNA"/>
</dbReference>
<name>W4I8E5_PLAFA</name>
<protein>
    <submittedName>
        <fullName evidence="2">Uncharacterized protein</fullName>
    </submittedName>
</protein>
<reference evidence="2 3" key="1">
    <citation type="submission" date="2013-02" db="EMBL/GenBank/DDBJ databases">
        <title>The Genome Annotation of Plasmodium falciparum NF135/5.C10.</title>
        <authorList>
            <consortium name="The Broad Institute Genome Sequencing Platform"/>
            <consortium name="The Broad Institute Genome Sequencing Center for Infectious Disease"/>
            <person name="Neafsey D."/>
            <person name="Hoffman S."/>
            <person name="Volkman S."/>
            <person name="Rosenthal P."/>
            <person name="Walker B."/>
            <person name="Young S.K."/>
            <person name="Zeng Q."/>
            <person name="Gargeya S."/>
            <person name="Fitzgerald M."/>
            <person name="Haas B."/>
            <person name="Abouelleil A."/>
            <person name="Allen A.W."/>
            <person name="Alvarado L."/>
            <person name="Arachchi H.M."/>
            <person name="Berlin A.M."/>
            <person name="Chapman S.B."/>
            <person name="Gainer-Dewar J."/>
            <person name="Goldberg J."/>
            <person name="Griggs A."/>
            <person name="Gujja S."/>
            <person name="Hansen M."/>
            <person name="Howarth C."/>
            <person name="Imamovic A."/>
            <person name="Ireland A."/>
            <person name="Larimer J."/>
            <person name="McCowan C."/>
            <person name="Murphy C."/>
            <person name="Pearson M."/>
            <person name="Poon T.W."/>
            <person name="Priest M."/>
            <person name="Roberts A."/>
            <person name="Saif S."/>
            <person name="Shea T."/>
            <person name="Sisk P."/>
            <person name="Sykes S."/>
            <person name="Wortman J."/>
            <person name="Nusbaum C."/>
            <person name="Birren B."/>
        </authorList>
    </citation>
    <scope>NUCLEOTIDE SEQUENCE [LARGE SCALE GENOMIC DNA]</scope>
    <source>
        <strain evidence="2 3">NF135/5.C10</strain>
    </source>
</reference>